<dbReference type="InterPro" id="IPR009081">
    <property type="entry name" value="PP-bd_ACP"/>
</dbReference>
<evidence type="ECO:0000313" key="7">
    <source>
        <dbReference type="Proteomes" id="UP000603457"/>
    </source>
</evidence>
<dbReference type="InterPro" id="IPR020845">
    <property type="entry name" value="AMP-binding_CS"/>
</dbReference>
<dbReference type="InterPro" id="IPR000873">
    <property type="entry name" value="AMP-dep_synth/lig_dom"/>
</dbReference>
<dbReference type="InterPro" id="IPR010060">
    <property type="entry name" value="NRPS_synth"/>
</dbReference>
<dbReference type="InterPro" id="IPR025110">
    <property type="entry name" value="AMP-bd_C"/>
</dbReference>
<organism evidence="6 7">
    <name type="scientific">Nostoc spongiaeforme FACHB-130</name>
    <dbReference type="NCBI Taxonomy" id="1357510"/>
    <lineage>
        <taxon>Bacteria</taxon>
        <taxon>Bacillati</taxon>
        <taxon>Cyanobacteriota</taxon>
        <taxon>Cyanophyceae</taxon>
        <taxon>Nostocales</taxon>
        <taxon>Nostocaceae</taxon>
        <taxon>Nostoc</taxon>
    </lineage>
</organism>
<dbReference type="InterPro" id="IPR006162">
    <property type="entry name" value="Ppantetheine_attach_site"/>
</dbReference>
<dbReference type="InterPro" id="IPR023213">
    <property type="entry name" value="CAT-like_dom_sf"/>
</dbReference>
<accession>A0ABR8FPX0</accession>
<dbReference type="InterPro" id="IPR010071">
    <property type="entry name" value="AA_adenyl_dom"/>
</dbReference>
<comment type="cofactor">
    <cofactor evidence="1">
        <name>pantetheine 4'-phosphate</name>
        <dbReference type="ChEBI" id="CHEBI:47942"/>
    </cofactor>
</comment>
<evidence type="ECO:0000256" key="3">
    <source>
        <dbReference type="ARBA" id="ARBA00022553"/>
    </source>
</evidence>
<dbReference type="InterPro" id="IPR045851">
    <property type="entry name" value="AMP-bd_C_sf"/>
</dbReference>
<dbReference type="Gene3D" id="1.10.1200.10">
    <property type="entry name" value="ACP-like"/>
    <property type="match status" value="1"/>
</dbReference>
<dbReference type="PANTHER" id="PTHR45398:SF1">
    <property type="entry name" value="ENZYME, PUTATIVE (JCVI)-RELATED"/>
    <property type="match status" value="1"/>
</dbReference>
<gene>
    <name evidence="6" type="ORF">H6G74_00990</name>
</gene>
<dbReference type="NCBIfam" id="TIGR01720">
    <property type="entry name" value="NRPS-para261"/>
    <property type="match status" value="1"/>
</dbReference>
<dbReference type="Pfam" id="PF13193">
    <property type="entry name" value="AMP-binding_C"/>
    <property type="match status" value="1"/>
</dbReference>
<dbReference type="NCBIfam" id="TIGR01733">
    <property type="entry name" value="AA-adenyl-dom"/>
    <property type="match status" value="1"/>
</dbReference>
<dbReference type="Pfam" id="PF00501">
    <property type="entry name" value="AMP-binding"/>
    <property type="match status" value="1"/>
</dbReference>
<dbReference type="CDD" id="cd19534">
    <property type="entry name" value="E_NRPS"/>
    <property type="match status" value="1"/>
</dbReference>
<dbReference type="Gene3D" id="3.30.559.30">
    <property type="entry name" value="Nonribosomal peptide synthetase, condensation domain"/>
    <property type="match status" value="2"/>
</dbReference>
<keyword evidence="2" id="KW-0596">Phosphopantetheine</keyword>
<evidence type="ECO:0000259" key="5">
    <source>
        <dbReference type="PROSITE" id="PS50075"/>
    </source>
</evidence>
<dbReference type="CDD" id="cd17646">
    <property type="entry name" value="A_NRPS_AB3403-like"/>
    <property type="match status" value="1"/>
</dbReference>
<dbReference type="SUPFAM" id="SSF52777">
    <property type="entry name" value="CoA-dependent acyltransferases"/>
    <property type="match status" value="4"/>
</dbReference>
<dbReference type="Gene3D" id="2.30.38.10">
    <property type="entry name" value="Luciferase, Domain 3"/>
    <property type="match status" value="1"/>
</dbReference>
<keyword evidence="4" id="KW-0045">Antibiotic biosynthesis</keyword>
<dbReference type="Proteomes" id="UP000603457">
    <property type="component" value="Unassembled WGS sequence"/>
</dbReference>
<dbReference type="SUPFAM" id="SSF47336">
    <property type="entry name" value="ACP-like"/>
    <property type="match status" value="1"/>
</dbReference>
<dbReference type="Gene3D" id="3.30.300.30">
    <property type="match status" value="1"/>
</dbReference>
<dbReference type="Pfam" id="PF00668">
    <property type="entry name" value="Condensation"/>
    <property type="match status" value="2"/>
</dbReference>
<dbReference type="SUPFAM" id="SSF56801">
    <property type="entry name" value="Acetyl-CoA synthetase-like"/>
    <property type="match status" value="1"/>
</dbReference>
<dbReference type="PROSITE" id="PS00012">
    <property type="entry name" value="PHOSPHOPANTETHEINE"/>
    <property type="match status" value="1"/>
</dbReference>
<proteinExistence type="predicted"/>
<name>A0ABR8FPX0_9NOSO</name>
<dbReference type="InterPro" id="IPR036736">
    <property type="entry name" value="ACP-like_sf"/>
</dbReference>
<dbReference type="Gene3D" id="3.30.559.10">
    <property type="entry name" value="Chloramphenicol acetyltransferase-like domain"/>
    <property type="match status" value="2"/>
</dbReference>
<protein>
    <submittedName>
        <fullName evidence="6">Amino acid adenylation domain-containing protein</fullName>
    </submittedName>
</protein>
<evidence type="ECO:0000313" key="6">
    <source>
        <dbReference type="EMBL" id="MBD2592901.1"/>
    </source>
</evidence>
<comment type="caution">
    <text evidence="6">The sequence shown here is derived from an EMBL/GenBank/DDBJ whole genome shotgun (WGS) entry which is preliminary data.</text>
</comment>
<dbReference type="CDD" id="cd19531">
    <property type="entry name" value="LCL_NRPS-like"/>
    <property type="match status" value="1"/>
</dbReference>
<dbReference type="PANTHER" id="PTHR45398">
    <property type="match status" value="1"/>
</dbReference>
<sequence length="1571" mass="177113">MDSKNHEIIQRRSHLSPAKQAILEKRLRGERHVSNQKTTIPRCTERSSIPLSAPQQRLWVLQQLEPQSYVYNEFVSIKLTGNLNLAILEKSFNEIINRHESLRTSFTTIDEQPVQVIHPSVTIKLPVVNLSHLPPALQNAEVERLTHEIAQAPFNLAVCPLLRVMLLQTQEQEYLLLLTIHHIICDGLSIQVLNQELAVIYKAFSAEQPCPLSELPIQYADYSIWQLQQLQAERATTQLSYWQQQLANASTTLSLPTDHPRPPVQTFNGTTRNFQLSSDLSQGLRSLSKQQGVTLFMTLLAAFQAQLYRYTNQEDICLGSPIANRNHADIEGLIGFFVNTLVLRTDISGNPSFRELLKRVRDVCVGAYAHADLPFEQLVGELQPERNLSHTPLFQVTFAFQEDTKKDLVLPGLTLQWLQNHNGTAKFDLSLYVVDSRPEIWGWWEYNTDLFDAATIERMVGHFTNLLQDIITFPEKRLSELSLLTEIELQTLLVKWNQTATDYDLDKCIHELFEQQVAKTPNAVAVEFANQQLTYQQLNTKANQLAHYLRSLGVKPEVLVGICVERSLNMIIGLLAILKAGGAYIPLDPSYPQERLAEMLKDSQPGVLLTQQDLLASLPNHKVQVICLDSDWEQIAHESTENPVTNITVDHLAYVIYTSGSTGKPKGAMNSHRGVCNRLLWMQDTYQLTSADAVLQKTPFSFDVSVWEFFWTLITGARLVVAQPEGHRDPHYLVNLIIQQQITTLHFVPSMLQVFLEVEDLEKCQSLVRVITSGEALPAQLQQRFFNRLDVQLHNLYGPTEAAIDVTFWQCQKDSFTSQNTVPIGQPIANIQIYILDPHLNPVPIGVTGEVYLGGVGVGRGYFNRPELTAEKFLPNPFSQQGERLYKTGDLARCLPNGEIEYIGRIDNQVKIRGFRIELGEIEAIISQYPTVRETVVVVSQESKIIAYLVPQTQQTLAIPELRNFLESKLPNYMVPAAFVILEALPLTPNGKIDRKALPATDIVRPELAETFVAPQTSIEKQLAVLWSEVLGLENIGINDNFFELGGDSILSLQVVSKANRLGLQLTPKQMFQYQTIAQIVTVIGTKDKILAEQGVLTGTLELIPIQHWFFDQKQPEPHHWNQAVCLESKQKIDPVILEKNIQFLDKHHDVLRLRFRQQEFSTQALIVSPDPAIPLTYFDFAALPENQRSPAIAAATDQLQASLNLSQGPLFRVALFNLGDNQPQRLLWIIHHLAVDGVSWRILIEDLQTVYQQIIQGKVINLPPKTTSYQQWSSHLQKYAQSSALLEEIDFWLTTQHQSVTPIPRDFGDGDNLEATTSTVSVSLSAAETQSLLHQVPAAYRTQINDVLLTALILTFNQWTGENCLLIDLEGHGREEIFEDVDLSRTVGWFTTIFPVHLNLENSQDLGKALQSIKEQLRAIPNRGIGYGLLRYLSQNQELAAQFSASKAEVIFNYLGQFDRILAESSLFSFAPESVGATHSGRNQRTHLLEINAGIYQGHLEISWSYSSKLHRQTTIEKLAENLIEVVRSLIAHCESVDAGGFTPADFAEFQQSQWNQSDLDAITAAIGDI</sequence>
<evidence type="ECO:0000256" key="2">
    <source>
        <dbReference type="ARBA" id="ARBA00022450"/>
    </source>
</evidence>
<evidence type="ECO:0000256" key="4">
    <source>
        <dbReference type="ARBA" id="ARBA00023194"/>
    </source>
</evidence>
<dbReference type="PROSITE" id="PS50075">
    <property type="entry name" value="CARRIER"/>
    <property type="match status" value="1"/>
</dbReference>
<dbReference type="RefSeq" id="WP_190965883.1">
    <property type="nucleotide sequence ID" value="NZ_JACJTB010000001.1"/>
</dbReference>
<dbReference type="InterPro" id="IPR001242">
    <property type="entry name" value="Condensation_dom"/>
</dbReference>
<dbReference type="PROSITE" id="PS00455">
    <property type="entry name" value="AMP_BINDING"/>
    <property type="match status" value="1"/>
</dbReference>
<dbReference type="Pfam" id="PF00550">
    <property type="entry name" value="PP-binding"/>
    <property type="match status" value="1"/>
</dbReference>
<reference evidence="6 7" key="1">
    <citation type="journal article" date="2020" name="ISME J.">
        <title>Comparative genomics reveals insights into cyanobacterial evolution and habitat adaptation.</title>
        <authorList>
            <person name="Chen M.Y."/>
            <person name="Teng W.K."/>
            <person name="Zhao L."/>
            <person name="Hu C.X."/>
            <person name="Zhou Y.K."/>
            <person name="Han B.P."/>
            <person name="Song L.R."/>
            <person name="Shu W.S."/>
        </authorList>
    </citation>
    <scope>NUCLEOTIDE SEQUENCE [LARGE SCALE GENOMIC DNA]</scope>
    <source>
        <strain evidence="6 7">FACHB-130</strain>
    </source>
</reference>
<keyword evidence="3" id="KW-0597">Phosphoprotein</keyword>
<evidence type="ECO:0000256" key="1">
    <source>
        <dbReference type="ARBA" id="ARBA00001957"/>
    </source>
</evidence>
<dbReference type="EMBL" id="JACJTB010000001">
    <property type="protein sequence ID" value="MBD2592901.1"/>
    <property type="molecule type" value="Genomic_DNA"/>
</dbReference>
<dbReference type="Gene3D" id="3.40.50.980">
    <property type="match status" value="2"/>
</dbReference>
<keyword evidence="7" id="KW-1185">Reference proteome</keyword>
<feature type="domain" description="Carrier" evidence="5">
    <location>
        <begin position="1014"/>
        <end position="1088"/>
    </location>
</feature>